<evidence type="ECO:0000259" key="3">
    <source>
        <dbReference type="Pfam" id="PF00080"/>
    </source>
</evidence>
<dbReference type="Pfam" id="PF00080">
    <property type="entry name" value="Sod_Cu"/>
    <property type="match status" value="1"/>
</dbReference>
<keyword evidence="2" id="KW-0732">Signal</keyword>
<gene>
    <name evidence="4" type="ORF">IEZ26_15340</name>
</gene>
<proteinExistence type="inferred from homology"/>
<evidence type="ECO:0000256" key="2">
    <source>
        <dbReference type="SAM" id="SignalP"/>
    </source>
</evidence>
<organism evidence="4 5">
    <name type="scientific">Nocardioides cavernae</name>
    <dbReference type="NCBI Taxonomy" id="1921566"/>
    <lineage>
        <taxon>Bacteria</taxon>
        <taxon>Bacillati</taxon>
        <taxon>Actinomycetota</taxon>
        <taxon>Actinomycetes</taxon>
        <taxon>Propionibacteriales</taxon>
        <taxon>Nocardioidaceae</taxon>
        <taxon>Nocardioides</taxon>
    </lineage>
</organism>
<dbReference type="EMBL" id="JACXYZ010000002">
    <property type="protein sequence ID" value="MBD3925996.1"/>
    <property type="molecule type" value="Genomic_DNA"/>
</dbReference>
<keyword evidence="5" id="KW-1185">Reference proteome</keyword>
<reference evidence="4 5" key="1">
    <citation type="submission" date="2020-09" db="EMBL/GenBank/DDBJ databases">
        <title>novel species in genus Nocardioides.</title>
        <authorList>
            <person name="Zhang G."/>
        </authorList>
    </citation>
    <scope>NUCLEOTIDE SEQUENCE [LARGE SCALE GENOMIC DNA]</scope>
    <source>
        <strain evidence="4 5">KCTC 39551</strain>
    </source>
</reference>
<protein>
    <submittedName>
        <fullName evidence="4">Superoxide dismutase family protein</fullName>
    </submittedName>
</protein>
<dbReference type="SUPFAM" id="SSF49329">
    <property type="entry name" value="Cu,Zn superoxide dismutase-like"/>
    <property type="match status" value="1"/>
</dbReference>
<accession>A0ABR8NE84</accession>
<feature type="chain" id="PRO_5047209863" evidence="2">
    <location>
        <begin position="29"/>
        <end position="170"/>
    </location>
</feature>
<evidence type="ECO:0000313" key="5">
    <source>
        <dbReference type="Proteomes" id="UP000618818"/>
    </source>
</evidence>
<evidence type="ECO:0000256" key="1">
    <source>
        <dbReference type="ARBA" id="ARBA00010457"/>
    </source>
</evidence>
<comment type="similarity">
    <text evidence="1">Belongs to the Cu-Zn superoxide dismutase family.</text>
</comment>
<dbReference type="InterPro" id="IPR036423">
    <property type="entry name" value="SOD-like_Cu/Zn_dom_sf"/>
</dbReference>
<dbReference type="RefSeq" id="WP_191195843.1">
    <property type="nucleotide sequence ID" value="NZ_JACXYZ010000002.1"/>
</dbReference>
<feature type="signal peptide" evidence="2">
    <location>
        <begin position="1"/>
        <end position="28"/>
    </location>
</feature>
<dbReference type="Gene3D" id="2.60.40.200">
    <property type="entry name" value="Superoxide dismutase, copper/zinc binding domain"/>
    <property type="match status" value="1"/>
</dbReference>
<evidence type="ECO:0000313" key="4">
    <source>
        <dbReference type="EMBL" id="MBD3925996.1"/>
    </source>
</evidence>
<name>A0ABR8NE84_9ACTN</name>
<comment type="caution">
    <text evidence="4">The sequence shown here is derived from an EMBL/GenBank/DDBJ whole genome shotgun (WGS) entry which is preliminary data.</text>
</comment>
<dbReference type="InterPro" id="IPR001424">
    <property type="entry name" value="SOD_Cu_Zn_dom"/>
</dbReference>
<feature type="domain" description="Superoxide dismutase copper/zinc binding" evidence="3">
    <location>
        <begin position="61"/>
        <end position="165"/>
    </location>
</feature>
<sequence>MKGNQMSKIRTGVAAAVVLAAVPTTAVAAGVLVDHGHGPTVVHDTAYDQVKTQVHAWSSDGITRVRLMVTGLPAGQTFGAHVHTRGCGTDPLASGGHYQHSTDATVPLADREVWLDVTSDEQGRGVATTTVPWAFVPGTAGSVVIHALPTNPTTGAAGARLACTTVEFGG</sequence>
<dbReference type="Proteomes" id="UP000618818">
    <property type="component" value="Unassembled WGS sequence"/>
</dbReference>